<dbReference type="Proteomes" id="UP001062263">
    <property type="component" value="Chromosome"/>
</dbReference>
<reference evidence="1" key="1">
    <citation type="submission" date="2022-06" db="EMBL/GenBank/DDBJ databases">
        <title>Akkermansia biwalacus sp. nov., an anaerobic mucin-degrading bacterium isolated from human intestine.</title>
        <authorList>
            <person name="Kobayashi Y."/>
            <person name="Inoue S."/>
            <person name="Kawahara T."/>
            <person name="Kohda N."/>
        </authorList>
    </citation>
    <scope>NUCLEOTIDE SEQUENCE</scope>
    <source>
        <strain evidence="1">WON2089</strain>
    </source>
</reference>
<gene>
    <name evidence="1" type="ORF">Abiwalacus_19650</name>
</gene>
<name>A0ABM7ZHZ7_9BACT</name>
<protein>
    <submittedName>
        <fullName evidence="1">Uncharacterized protein</fullName>
    </submittedName>
</protein>
<sequence>MGKLSDAKNKVKEEQKDVQEQLDILISLAKSQTEIFQQRIEASLKDGKISDDLTIPITKVLAKQLESRAVYKEGSGDIVTKVTEAFKQLFNGNGQIADAVGSIISTGIDAILGAGEGTEKIVETYYVVVEYPALVRYDISCWGRNMKATGYLTSILTSAISYTAYKSAVDVSKMDFNTFLAAYAGILNKAFGDDPKQMKEMIKEAKEIFSMFKDDTVKIDGGDDVQYVESMPSTEHYIRHVEEKKSVVGDF</sequence>
<evidence type="ECO:0000313" key="1">
    <source>
        <dbReference type="EMBL" id="BDL44391.1"/>
    </source>
</evidence>
<dbReference type="RefSeq" id="WP_215437561.1">
    <property type="nucleotide sequence ID" value="NZ_AP025943.1"/>
</dbReference>
<organism evidence="1 2">
    <name type="scientific">Akkermansia biwaensis</name>
    <dbReference type="NCBI Taxonomy" id="2946555"/>
    <lineage>
        <taxon>Bacteria</taxon>
        <taxon>Pseudomonadati</taxon>
        <taxon>Verrucomicrobiota</taxon>
        <taxon>Verrucomicrobiia</taxon>
        <taxon>Verrucomicrobiales</taxon>
        <taxon>Akkermansiaceae</taxon>
        <taxon>Akkermansia</taxon>
    </lineage>
</organism>
<proteinExistence type="predicted"/>
<evidence type="ECO:0000313" key="2">
    <source>
        <dbReference type="Proteomes" id="UP001062263"/>
    </source>
</evidence>
<keyword evidence="2" id="KW-1185">Reference proteome</keyword>
<dbReference type="EMBL" id="AP025943">
    <property type="protein sequence ID" value="BDL44391.1"/>
    <property type="molecule type" value="Genomic_DNA"/>
</dbReference>
<accession>A0ABM7ZHZ7</accession>